<sequence length="232" mass="25804">MTEYDYSPDAYERYIAKQLSIARWVDNTNQHAPANPYTPPTPAQRTRPLQTTHEARPQPIRSKTSPSPLPAHQARSAHSRRSSNARSPTSHRPSASVSHLPDSASSRTQTSSRSHGSRHKPHRSNTAPAYVHQPIYIPQQGRIGTQAIILPPPGGQYVIVPPKGKRLDANPQYYAAQLPHAQPYYPHTAPVTPQSPTKQQPLLKRLFTGLTRSGNKAPPRPKGRSHSRRNSF</sequence>
<evidence type="ECO:0000313" key="3">
    <source>
        <dbReference type="Proteomes" id="UP001556367"/>
    </source>
</evidence>
<feature type="region of interest" description="Disordered" evidence="1">
    <location>
        <begin position="30"/>
        <end position="131"/>
    </location>
</feature>
<name>A0ABR3J4S9_9AGAR</name>
<evidence type="ECO:0000256" key="1">
    <source>
        <dbReference type="SAM" id="MobiDB-lite"/>
    </source>
</evidence>
<dbReference type="EMBL" id="JASNQZ010000012">
    <property type="protein sequence ID" value="KAL0950460.1"/>
    <property type="molecule type" value="Genomic_DNA"/>
</dbReference>
<gene>
    <name evidence="2" type="ORF">HGRIS_010409</name>
</gene>
<dbReference type="Proteomes" id="UP001556367">
    <property type="component" value="Unassembled WGS sequence"/>
</dbReference>
<comment type="caution">
    <text evidence="2">The sequence shown here is derived from an EMBL/GenBank/DDBJ whole genome shotgun (WGS) entry which is preliminary data.</text>
</comment>
<reference evidence="3" key="1">
    <citation type="submission" date="2024-06" db="EMBL/GenBank/DDBJ databases">
        <title>Multi-omics analyses provide insights into the biosynthesis of the anticancer antibiotic pleurotin in Hohenbuehelia grisea.</title>
        <authorList>
            <person name="Weaver J.A."/>
            <person name="Alberti F."/>
        </authorList>
    </citation>
    <scope>NUCLEOTIDE SEQUENCE [LARGE SCALE GENOMIC DNA]</scope>
    <source>
        <strain evidence="3">T-177</strain>
    </source>
</reference>
<feature type="compositionally biased region" description="Low complexity" evidence="1">
    <location>
        <begin position="103"/>
        <end position="114"/>
    </location>
</feature>
<feature type="region of interest" description="Disordered" evidence="1">
    <location>
        <begin position="208"/>
        <end position="232"/>
    </location>
</feature>
<accession>A0ABR3J4S9</accession>
<feature type="compositionally biased region" description="Polar residues" evidence="1">
    <location>
        <begin position="88"/>
        <end position="97"/>
    </location>
</feature>
<evidence type="ECO:0000313" key="2">
    <source>
        <dbReference type="EMBL" id="KAL0950460.1"/>
    </source>
</evidence>
<organism evidence="2 3">
    <name type="scientific">Hohenbuehelia grisea</name>
    <dbReference type="NCBI Taxonomy" id="104357"/>
    <lineage>
        <taxon>Eukaryota</taxon>
        <taxon>Fungi</taxon>
        <taxon>Dikarya</taxon>
        <taxon>Basidiomycota</taxon>
        <taxon>Agaricomycotina</taxon>
        <taxon>Agaricomycetes</taxon>
        <taxon>Agaricomycetidae</taxon>
        <taxon>Agaricales</taxon>
        <taxon>Pleurotineae</taxon>
        <taxon>Pleurotaceae</taxon>
        <taxon>Hohenbuehelia</taxon>
    </lineage>
</organism>
<proteinExistence type="predicted"/>
<keyword evidence="3" id="KW-1185">Reference proteome</keyword>
<feature type="compositionally biased region" description="Basic residues" evidence="1">
    <location>
        <begin position="219"/>
        <end position="232"/>
    </location>
</feature>
<protein>
    <submittedName>
        <fullName evidence="2">Uncharacterized protein</fullName>
    </submittedName>
</protein>